<dbReference type="STRING" id="62062.ENSHHUP00000055781"/>
<reference evidence="10" key="2">
    <citation type="submission" date="2025-08" db="UniProtKB">
        <authorList>
            <consortium name="Ensembl"/>
        </authorList>
    </citation>
    <scope>IDENTIFICATION</scope>
</reference>
<dbReference type="GO" id="GO:0000176">
    <property type="term" value="C:nuclear exosome (RNase complex)"/>
    <property type="evidence" value="ECO:0007669"/>
    <property type="project" value="TreeGrafter"/>
</dbReference>
<dbReference type="SUPFAM" id="SSF54211">
    <property type="entry name" value="Ribosomal protein S5 domain 2-like"/>
    <property type="match status" value="1"/>
</dbReference>
<dbReference type="GO" id="GO:0071051">
    <property type="term" value="P:poly(A)-dependent snoRNA 3'-end processing"/>
    <property type="evidence" value="ECO:0007669"/>
    <property type="project" value="TreeGrafter"/>
</dbReference>
<dbReference type="AlphaFoldDB" id="A0A4W5NU69"/>
<name>A0A4W5NU69_9TELE</name>
<comment type="subcellular location">
    <subcellularLocation>
        <location evidence="2">Cytoplasm</location>
    </subcellularLocation>
    <subcellularLocation>
        <location evidence="1">Nucleus</location>
    </subcellularLocation>
</comment>
<evidence type="ECO:0000256" key="7">
    <source>
        <dbReference type="ARBA" id="ARBA00022884"/>
    </source>
</evidence>
<dbReference type="GO" id="GO:0000177">
    <property type="term" value="C:cytoplasmic exosome (RNase complex)"/>
    <property type="evidence" value="ECO:0007669"/>
    <property type="project" value="TreeGrafter"/>
</dbReference>
<keyword evidence="4" id="KW-0963">Cytoplasm</keyword>
<dbReference type="PANTHER" id="PTHR11953">
    <property type="entry name" value="EXOSOME COMPLEX COMPONENT"/>
    <property type="match status" value="1"/>
</dbReference>
<keyword evidence="7" id="KW-0694">RNA-binding</keyword>
<sequence>TFASSGWLDGRQRRQVDVRSGFVRCGLNSQAKGSAYIEAGNTKLICCVYGPRETERKDETNMKSGRLITDMRFSPFSC</sequence>
<evidence type="ECO:0000256" key="2">
    <source>
        <dbReference type="ARBA" id="ARBA00004496"/>
    </source>
</evidence>
<organism evidence="10 11">
    <name type="scientific">Hucho hucho</name>
    <name type="common">huchen</name>
    <dbReference type="NCBI Taxonomy" id="62062"/>
    <lineage>
        <taxon>Eukaryota</taxon>
        <taxon>Metazoa</taxon>
        <taxon>Chordata</taxon>
        <taxon>Craniata</taxon>
        <taxon>Vertebrata</taxon>
        <taxon>Euteleostomi</taxon>
        <taxon>Actinopterygii</taxon>
        <taxon>Neopterygii</taxon>
        <taxon>Teleostei</taxon>
        <taxon>Protacanthopterygii</taxon>
        <taxon>Salmoniformes</taxon>
        <taxon>Salmonidae</taxon>
        <taxon>Salmoninae</taxon>
        <taxon>Hucho</taxon>
    </lineage>
</organism>
<dbReference type="InterPro" id="IPR050080">
    <property type="entry name" value="RNase_PH"/>
</dbReference>
<dbReference type="GO" id="GO:0071028">
    <property type="term" value="P:nuclear mRNA surveillance"/>
    <property type="evidence" value="ECO:0007669"/>
    <property type="project" value="TreeGrafter"/>
</dbReference>
<dbReference type="Gene3D" id="3.30.230.70">
    <property type="entry name" value="GHMP Kinase, N-terminal domain"/>
    <property type="match status" value="1"/>
</dbReference>
<evidence type="ECO:0000256" key="3">
    <source>
        <dbReference type="ARBA" id="ARBA00006678"/>
    </source>
</evidence>
<dbReference type="Proteomes" id="UP000314982">
    <property type="component" value="Unassembled WGS sequence"/>
</dbReference>
<keyword evidence="5" id="KW-0698">rRNA processing</keyword>
<dbReference type="GO" id="GO:0006364">
    <property type="term" value="P:rRNA processing"/>
    <property type="evidence" value="ECO:0007669"/>
    <property type="project" value="UniProtKB-KW"/>
</dbReference>
<keyword evidence="8" id="KW-0539">Nucleus</keyword>
<accession>A0A4W5NU69</accession>
<comment type="similarity">
    <text evidence="3">Belongs to the RNase PH family.</text>
</comment>
<evidence type="ECO:0000256" key="5">
    <source>
        <dbReference type="ARBA" id="ARBA00022552"/>
    </source>
</evidence>
<evidence type="ECO:0000256" key="6">
    <source>
        <dbReference type="ARBA" id="ARBA00022835"/>
    </source>
</evidence>
<dbReference type="GeneTree" id="ENSGT00970000197683"/>
<reference evidence="11" key="1">
    <citation type="submission" date="2018-06" db="EMBL/GenBank/DDBJ databases">
        <title>Genome assembly of Danube salmon.</title>
        <authorList>
            <person name="Macqueen D.J."/>
            <person name="Gundappa M.K."/>
        </authorList>
    </citation>
    <scope>NUCLEOTIDE SEQUENCE [LARGE SCALE GENOMIC DNA]</scope>
</reference>
<keyword evidence="11" id="KW-1185">Reference proteome</keyword>
<evidence type="ECO:0000256" key="4">
    <source>
        <dbReference type="ARBA" id="ARBA00022490"/>
    </source>
</evidence>
<evidence type="ECO:0000256" key="1">
    <source>
        <dbReference type="ARBA" id="ARBA00004123"/>
    </source>
</evidence>
<feature type="domain" description="Exoribonuclease phosphorolytic" evidence="9">
    <location>
        <begin position="18"/>
        <end position="77"/>
    </location>
</feature>
<dbReference type="GO" id="GO:0034475">
    <property type="term" value="P:U4 snRNA 3'-end processing"/>
    <property type="evidence" value="ECO:0007669"/>
    <property type="project" value="TreeGrafter"/>
</dbReference>
<dbReference type="PANTHER" id="PTHR11953:SF2">
    <property type="entry name" value="EXOSOME COMPLEX COMPONENT MTR3"/>
    <property type="match status" value="1"/>
</dbReference>
<keyword evidence="6" id="KW-0271">Exosome</keyword>
<evidence type="ECO:0000313" key="10">
    <source>
        <dbReference type="Ensembl" id="ENSHHUP00000055781.1"/>
    </source>
</evidence>
<dbReference type="InterPro" id="IPR027408">
    <property type="entry name" value="PNPase/RNase_PH_dom_sf"/>
</dbReference>
<dbReference type="InterPro" id="IPR001247">
    <property type="entry name" value="ExoRNase_PH_dom1"/>
</dbReference>
<reference evidence="10" key="3">
    <citation type="submission" date="2025-09" db="UniProtKB">
        <authorList>
            <consortium name="Ensembl"/>
        </authorList>
    </citation>
    <scope>IDENTIFICATION</scope>
</reference>
<protein>
    <recommendedName>
        <fullName evidence="9">Exoribonuclease phosphorolytic domain-containing protein</fullName>
    </recommendedName>
</protein>
<dbReference type="Pfam" id="PF01138">
    <property type="entry name" value="RNase_PH"/>
    <property type="match status" value="1"/>
</dbReference>
<dbReference type="GO" id="GO:0005730">
    <property type="term" value="C:nucleolus"/>
    <property type="evidence" value="ECO:0007669"/>
    <property type="project" value="TreeGrafter"/>
</dbReference>
<dbReference type="Ensembl" id="ENSHHUT00000057716.1">
    <property type="protein sequence ID" value="ENSHHUP00000055781.1"/>
    <property type="gene ID" value="ENSHHUG00000033355.1"/>
</dbReference>
<dbReference type="InterPro" id="IPR020568">
    <property type="entry name" value="Ribosomal_Su5_D2-typ_SF"/>
</dbReference>
<dbReference type="GO" id="GO:0003723">
    <property type="term" value="F:RNA binding"/>
    <property type="evidence" value="ECO:0007669"/>
    <property type="project" value="UniProtKB-KW"/>
</dbReference>
<evidence type="ECO:0000256" key="8">
    <source>
        <dbReference type="ARBA" id="ARBA00023242"/>
    </source>
</evidence>
<proteinExistence type="inferred from homology"/>
<dbReference type="GO" id="GO:0016075">
    <property type="term" value="P:rRNA catabolic process"/>
    <property type="evidence" value="ECO:0007669"/>
    <property type="project" value="TreeGrafter"/>
</dbReference>
<evidence type="ECO:0000313" key="11">
    <source>
        <dbReference type="Proteomes" id="UP000314982"/>
    </source>
</evidence>
<evidence type="ECO:0000259" key="9">
    <source>
        <dbReference type="Pfam" id="PF01138"/>
    </source>
</evidence>